<dbReference type="InterPro" id="IPR003598">
    <property type="entry name" value="Ig_sub2"/>
</dbReference>
<comment type="subcellular location">
    <subcellularLocation>
        <location evidence="1">Membrane</location>
        <topology evidence="1">Single-pass membrane protein</topology>
    </subcellularLocation>
</comment>
<feature type="domain" description="Ig-like" evidence="5">
    <location>
        <begin position="30"/>
        <end position="119"/>
    </location>
</feature>
<keyword evidence="7" id="KW-1185">Reference proteome</keyword>
<gene>
    <name evidence="6" type="ORF">MATL_G00126360</name>
</gene>
<proteinExistence type="predicted"/>
<keyword evidence="4" id="KW-1133">Transmembrane helix</keyword>
<comment type="caution">
    <text evidence="6">The sequence shown here is derived from an EMBL/GenBank/DDBJ whole genome shotgun (WGS) entry which is preliminary data.</text>
</comment>
<feature type="domain" description="Ig-like" evidence="5">
    <location>
        <begin position="124"/>
        <end position="202"/>
    </location>
</feature>
<name>A0A9D3PUP9_MEGAT</name>
<evidence type="ECO:0000259" key="5">
    <source>
        <dbReference type="PROSITE" id="PS50835"/>
    </source>
</evidence>
<dbReference type="SUPFAM" id="SSF48726">
    <property type="entry name" value="Immunoglobulin"/>
    <property type="match status" value="2"/>
</dbReference>
<keyword evidence="4" id="KW-0812">Transmembrane</keyword>
<dbReference type="PROSITE" id="PS50835">
    <property type="entry name" value="IG_LIKE"/>
    <property type="match status" value="3"/>
</dbReference>
<dbReference type="InterPro" id="IPR036179">
    <property type="entry name" value="Ig-like_dom_sf"/>
</dbReference>
<accession>A0A9D3PUP9</accession>
<organism evidence="6 7">
    <name type="scientific">Megalops atlanticus</name>
    <name type="common">Tarpon</name>
    <name type="synonym">Clupea gigantea</name>
    <dbReference type="NCBI Taxonomy" id="7932"/>
    <lineage>
        <taxon>Eukaryota</taxon>
        <taxon>Metazoa</taxon>
        <taxon>Chordata</taxon>
        <taxon>Craniata</taxon>
        <taxon>Vertebrata</taxon>
        <taxon>Euteleostomi</taxon>
        <taxon>Actinopterygii</taxon>
        <taxon>Neopterygii</taxon>
        <taxon>Teleostei</taxon>
        <taxon>Elopiformes</taxon>
        <taxon>Megalopidae</taxon>
        <taxon>Megalops</taxon>
    </lineage>
</organism>
<dbReference type="Pfam" id="PF08205">
    <property type="entry name" value="C2-set_2"/>
    <property type="match status" value="1"/>
</dbReference>
<dbReference type="PANTHER" id="PTHR46484">
    <property type="entry name" value="SI:CH211-171H4.5-RELATED"/>
    <property type="match status" value="1"/>
</dbReference>
<dbReference type="SMART" id="SM00409">
    <property type="entry name" value="IG"/>
    <property type="match status" value="2"/>
</dbReference>
<reference evidence="6" key="1">
    <citation type="submission" date="2021-01" db="EMBL/GenBank/DDBJ databases">
        <authorList>
            <person name="Zahm M."/>
            <person name="Roques C."/>
            <person name="Cabau C."/>
            <person name="Klopp C."/>
            <person name="Donnadieu C."/>
            <person name="Jouanno E."/>
            <person name="Lampietro C."/>
            <person name="Louis A."/>
            <person name="Herpin A."/>
            <person name="Echchiki A."/>
            <person name="Berthelot C."/>
            <person name="Parey E."/>
            <person name="Roest-Crollius H."/>
            <person name="Braasch I."/>
            <person name="Postlethwait J."/>
            <person name="Bobe J."/>
            <person name="Montfort J."/>
            <person name="Bouchez O."/>
            <person name="Begum T."/>
            <person name="Mejri S."/>
            <person name="Adams A."/>
            <person name="Chen W.-J."/>
            <person name="Guiguen Y."/>
        </authorList>
    </citation>
    <scope>NUCLEOTIDE SEQUENCE</scope>
    <source>
        <strain evidence="6">YG-15Mar2019-1</strain>
        <tissue evidence="6">Brain</tissue>
    </source>
</reference>
<evidence type="ECO:0000313" key="6">
    <source>
        <dbReference type="EMBL" id="KAG7469209.1"/>
    </source>
</evidence>
<sequence length="390" mass="42953">MFWIVIDDFDKYSYRDNKVSIVIKDSPEPPSLTVSEHVKAGEAVSASCSASHSCPSDPPLLTWSHRGTLTVQSEQLKNGQWRVTSQLTFTPTIADHNKNLTCTAQYSKTKTAQDSKILNIKYAPVSVRVDAELTVKEGDTVRMQCSSDSNPAATYQWQDAAGVLQSEGETYTLQNVSRHTGAFYCTASNAEGQRNSTPVKINVEYPPEVKQGSACATTISGVTCLCIVDSNPPCQIEWLLPGETLPRSSTERHGSVTLSTLLRSLGSHTVTCHASNSHGNTTETFFLPQNEKLLYSLIPVVTVLLIVVMAILVWVAKRHWCNNDQPVTAMKDIATVMEKTSYAETSRKVEKNCTNSFYADPEFSPSIYGNIEAENCDIYVNQEDATYANI</sequence>
<keyword evidence="3" id="KW-1015">Disulfide bond</keyword>
<keyword evidence="2 4" id="KW-0472">Membrane</keyword>
<dbReference type="Pfam" id="PF13895">
    <property type="entry name" value="Ig_2"/>
    <property type="match status" value="1"/>
</dbReference>
<protein>
    <recommendedName>
        <fullName evidence="5">Ig-like domain-containing protein</fullName>
    </recommendedName>
</protein>
<dbReference type="SMART" id="SM00408">
    <property type="entry name" value="IGc2"/>
    <property type="match status" value="1"/>
</dbReference>
<evidence type="ECO:0000256" key="1">
    <source>
        <dbReference type="ARBA" id="ARBA00004167"/>
    </source>
</evidence>
<dbReference type="InterPro" id="IPR003599">
    <property type="entry name" value="Ig_sub"/>
</dbReference>
<dbReference type="InterPro" id="IPR007110">
    <property type="entry name" value="Ig-like_dom"/>
</dbReference>
<evidence type="ECO:0000313" key="7">
    <source>
        <dbReference type="Proteomes" id="UP001046870"/>
    </source>
</evidence>
<dbReference type="AlphaFoldDB" id="A0A9D3PUP9"/>
<evidence type="ECO:0000256" key="4">
    <source>
        <dbReference type="SAM" id="Phobius"/>
    </source>
</evidence>
<evidence type="ECO:0000256" key="3">
    <source>
        <dbReference type="ARBA" id="ARBA00023157"/>
    </source>
</evidence>
<feature type="transmembrane region" description="Helical" evidence="4">
    <location>
        <begin position="293"/>
        <end position="316"/>
    </location>
</feature>
<feature type="domain" description="Ig-like" evidence="5">
    <location>
        <begin position="207"/>
        <end position="288"/>
    </location>
</feature>
<evidence type="ECO:0000256" key="2">
    <source>
        <dbReference type="ARBA" id="ARBA00023136"/>
    </source>
</evidence>
<dbReference type="Gene3D" id="2.60.40.10">
    <property type="entry name" value="Immunoglobulins"/>
    <property type="match status" value="3"/>
</dbReference>
<dbReference type="OrthoDB" id="5843397at2759"/>
<dbReference type="EMBL" id="JAFDVH010000010">
    <property type="protein sequence ID" value="KAG7469209.1"/>
    <property type="molecule type" value="Genomic_DNA"/>
</dbReference>
<dbReference type="InterPro" id="IPR013783">
    <property type="entry name" value="Ig-like_fold"/>
</dbReference>
<dbReference type="GO" id="GO:0016020">
    <property type="term" value="C:membrane"/>
    <property type="evidence" value="ECO:0007669"/>
    <property type="project" value="UniProtKB-SubCell"/>
</dbReference>
<dbReference type="Proteomes" id="UP001046870">
    <property type="component" value="Chromosome 10"/>
</dbReference>
<dbReference type="PANTHER" id="PTHR46484:SF1">
    <property type="entry name" value="SCHWANN CELL MYELIN PROTEIN-RELATED"/>
    <property type="match status" value="1"/>
</dbReference>
<dbReference type="InterPro" id="IPR013162">
    <property type="entry name" value="CD80_C2-set"/>
</dbReference>